<proteinExistence type="predicted"/>
<dbReference type="InterPro" id="IPR034345">
    <property type="entry name" value="Gtt2-like_N"/>
</dbReference>
<sequence length="183" mass="20721">MKFYDVNGAPSPRRVRIVLVEKGIEYETVPVDTPNKAHLEADFLTLNPWATVPVLQLDDGTCISEAIACCRYLEEAYPEPPLFGKNSKEKGIISMWEHRMEWDGFLAVAEYLRNTIERMRGRGLTGVVNFDQIPALAERGKKRVAHFHSLLDERLGHSEYMAGNYYTIADITAQVSLDFASRA</sequence>
<dbReference type="InterPro" id="IPR040079">
    <property type="entry name" value="Glutathione_S-Trfase"/>
</dbReference>
<dbReference type="SUPFAM" id="SSF52833">
    <property type="entry name" value="Thioredoxin-like"/>
    <property type="match status" value="1"/>
</dbReference>
<feature type="non-terminal residue" evidence="4">
    <location>
        <position position="183"/>
    </location>
</feature>
<dbReference type="PANTHER" id="PTHR43900:SF97">
    <property type="entry name" value="GLUTATHIONE TRANSFERASE"/>
    <property type="match status" value="1"/>
</dbReference>
<dbReference type="EMBL" id="UINC01161857">
    <property type="protein sequence ID" value="SVD61288.1"/>
    <property type="molecule type" value="Genomic_DNA"/>
</dbReference>
<dbReference type="PANTHER" id="PTHR43900">
    <property type="entry name" value="GLUTATHIONE S-TRANSFERASE RHO"/>
    <property type="match status" value="1"/>
</dbReference>
<organism evidence="4">
    <name type="scientific">marine metagenome</name>
    <dbReference type="NCBI Taxonomy" id="408172"/>
    <lineage>
        <taxon>unclassified sequences</taxon>
        <taxon>metagenomes</taxon>
        <taxon>ecological metagenomes</taxon>
    </lineage>
</organism>
<reference evidence="4" key="1">
    <citation type="submission" date="2018-05" db="EMBL/GenBank/DDBJ databases">
        <authorList>
            <person name="Lanie J.A."/>
            <person name="Ng W.-L."/>
            <person name="Kazmierczak K.M."/>
            <person name="Andrzejewski T.M."/>
            <person name="Davidsen T.M."/>
            <person name="Wayne K.J."/>
            <person name="Tettelin H."/>
            <person name="Glass J.I."/>
            <person name="Rusch D."/>
            <person name="Podicherti R."/>
            <person name="Tsui H.-C.T."/>
            <person name="Winkler M.E."/>
        </authorList>
    </citation>
    <scope>NUCLEOTIDE SEQUENCE</scope>
</reference>
<name>A0A382WSS7_9ZZZZ</name>
<dbReference type="Pfam" id="PF13409">
    <property type="entry name" value="GST_N_2"/>
    <property type="match status" value="1"/>
</dbReference>
<gene>
    <name evidence="4" type="ORF">METZ01_LOCUS414142</name>
</gene>
<dbReference type="Gene3D" id="3.40.30.10">
    <property type="entry name" value="Glutaredoxin"/>
    <property type="match status" value="1"/>
</dbReference>
<dbReference type="GO" id="GO:0005737">
    <property type="term" value="C:cytoplasm"/>
    <property type="evidence" value="ECO:0007669"/>
    <property type="project" value="TreeGrafter"/>
</dbReference>
<evidence type="ECO:0000259" key="3">
    <source>
        <dbReference type="PROSITE" id="PS50404"/>
    </source>
</evidence>
<dbReference type="SFLD" id="SFLDS00019">
    <property type="entry name" value="Glutathione_Transferase_(cytos"/>
    <property type="match status" value="1"/>
</dbReference>
<dbReference type="AlphaFoldDB" id="A0A382WSS7"/>
<dbReference type="CDD" id="cd03051">
    <property type="entry name" value="GST_N_GTT2_like"/>
    <property type="match status" value="1"/>
</dbReference>
<dbReference type="Gene3D" id="1.20.1050.10">
    <property type="match status" value="1"/>
</dbReference>
<dbReference type="PROSITE" id="PS50404">
    <property type="entry name" value="GST_NTER"/>
    <property type="match status" value="1"/>
</dbReference>
<dbReference type="GO" id="GO:0004364">
    <property type="term" value="F:glutathione transferase activity"/>
    <property type="evidence" value="ECO:0007669"/>
    <property type="project" value="UniProtKB-EC"/>
</dbReference>
<protein>
    <recommendedName>
        <fullName evidence="1">glutathione transferase</fullName>
        <ecNumber evidence="1">2.5.1.18</ecNumber>
    </recommendedName>
</protein>
<feature type="domain" description="GST N-terminal" evidence="3">
    <location>
        <begin position="1"/>
        <end position="81"/>
    </location>
</feature>
<dbReference type="EC" id="2.5.1.18" evidence="1"/>
<evidence type="ECO:0000313" key="4">
    <source>
        <dbReference type="EMBL" id="SVD61288.1"/>
    </source>
</evidence>
<evidence type="ECO:0000256" key="2">
    <source>
        <dbReference type="ARBA" id="ARBA00022679"/>
    </source>
</evidence>
<accession>A0A382WSS7</accession>
<evidence type="ECO:0000256" key="1">
    <source>
        <dbReference type="ARBA" id="ARBA00012452"/>
    </source>
</evidence>
<dbReference type="SUPFAM" id="SSF47616">
    <property type="entry name" value="GST C-terminal domain-like"/>
    <property type="match status" value="1"/>
</dbReference>
<dbReference type="GO" id="GO:0043295">
    <property type="term" value="F:glutathione binding"/>
    <property type="evidence" value="ECO:0007669"/>
    <property type="project" value="TreeGrafter"/>
</dbReference>
<dbReference type="InterPro" id="IPR036249">
    <property type="entry name" value="Thioredoxin-like_sf"/>
</dbReference>
<dbReference type="InterPro" id="IPR004045">
    <property type="entry name" value="Glutathione_S-Trfase_N"/>
</dbReference>
<dbReference type="InterPro" id="IPR036282">
    <property type="entry name" value="Glutathione-S-Trfase_C_sf"/>
</dbReference>
<keyword evidence="2" id="KW-0808">Transferase</keyword>
<dbReference type="SFLD" id="SFLDG00358">
    <property type="entry name" value="Main_(cytGST)"/>
    <property type="match status" value="1"/>
</dbReference>